<proteinExistence type="predicted"/>
<sequence>MFQMKTLSAPLYLHYKMAAKENTMKEKTIIFQSAWRSENGCRSKSLPSAGSDEDALPSFDLEAPQIHYSSNPRIILELRYLVIFYRIYNDHVIVHH</sequence>
<dbReference type="AlphaFoldDB" id="A0AAV4T506"/>
<dbReference type="Proteomes" id="UP001054837">
    <property type="component" value="Unassembled WGS sequence"/>
</dbReference>
<dbReference type="EMBL" id="BPLQ01008957">
    <property type="protein sequence ID" value="GIY40581.1"/>
    <property type="molecule type" value="Genomic_DNA"/>
</dbReference>
<name>A0AAV4T506_9ARAC</name>
<gene>
    <name evidence="1" type="ORF">CDAR_49711</name>
</gene>
<evidence type="ECO:0000313" key="2">
    <source>
        <dbReference type="Proteomes" id="UP001054837"/>
    </source>
</evidence>
<comment type="caution">
    <text evidence="1">The sequence shown here is derived from an EMBL/GenBank/DDBJ whole genome shotgun (WGS) entry which is preliminary data.</text>
</comment>
<evidence type="ECO:0008006" key="3">
    <source>
        <dbReference type="Google" id="ProtNLM"/>
    </source>
</evidence>
<organism evidence="1 2">
    <name type="scientific">Caerostris darwini</name>
    <dbReference type="NCBI Taxonomy" id="1538125"/>
    <lineage>
        <taxon>Eukaryota</taxon>
        <taxon>Metazoa</taxon>
        <taxon>Ecdysozoa</taxon>
        <taxon>Arthropoda</taxon>
        <taxon>Chelicerata</taxon>
        <taxon>Arachnida</taxon>
        <taxon>Araneae</taxon>
        <taxon>Araneomorphae</taxon>
        <taxon>Entelegynae</taxon>
        <taxon>Araneoidea</taxon>
        <taxon>Araneidae</taxon>
        <taxon>Caerostris</taxon>
    </lineage>
</organism>
<evidence type="ECO:0000313" key="1">
    <source>
        <dbReference type="EMBL" id="GIY40581.1"/>
    </source>
</evidence>
<keyword evidence="2" id="KW-1185">Reference proteome</keyword>
<reference evidence="1 2" key="1">
    <citation type="submission" date="2021-06" db="EMBL/GenBank/DDBJ databases">
        <title>Caerostris darwini draft genome.</title>
        <authorList>
            <person name="Kono N."/>
            <person name="Arakawa K."/>
        </authorList>
    </citation>
    <scope>NUCLEOTIDE SEQUENCE [LARGE SCALE GENOMIC DNA]</scope>
</reference>
<protein>
    <recommendedName>
        <fullName evidence="3">Ycf15</fullName>
    </recommendedName>
</protein>
<accession>A0AAV4T506</accession>